<sequence>MKNNNKRIITTILILLIAVVGYFAYGKFAKVETVKGNKNITVIVKSEKDKYEKEHKHSTDAEFLGKALDEMKIIDAEKSQFGRYVNKVDGILADKNKQEWWKLIINGVDATAGIDETPIADGDRFEFIFTTGW</sequence>
<protein>
    <recommendedName>
        <fullName evidence="2">Transcobalamin-like C-terminal domain-containing protein</fullName>
    </recommendedName>
</protein>
<keyword evidence="4" id="KW-1185">Reference proteome</keyword>
<dbReference type="AlphaFoldDB" id="A0A0C1U591"/>
<dbReference type="STRING" id="29341.RSJ17_13215"/>
<dbReference type="Gene3D" id="2.170.130.30">
    <property type="match status" value="1"/>
</dbReference>
<comment type="caution">
    <text evidence="3">The sequence shown here is derived from an EMBL/GenBank/DDBJ whole genome shotgun (WGS) entry which is preliminary data.</text>
</comment>
<dbReference type="Pfam" id="PF14478">
    <property type="entry name" value="DUF4430"/>
    <property type="match status" value="1"/>
</dbReference>
<dbReference type="RefSeq" id="WP_039632375.1">
    <property type="nucleotide sequence ID" value="NZ_AYSO01000015.1"/>
</dbReference>
<proteinExistence type="predicted"/>
<feature type="transmembrane region" description="Helical" evidence="1">
    <location>
        <begin position="7"/>
        <end position="25"/>
    </location>
</feature>
<evidence type="ECO:0000256" key="1">
    <source>
        <dbReference type="SAM" id="Phobius"/>
    </source>
</evidence>
<name>A0A0C1U591_9CLOT</name>
<keyword evidence="1" id="KW-1133">Transmembrane helix</keyword>
<keyword evidence="1" id="KW-0472">Membrane</keyword>
<dbReference type="OrthoDB" id="1906526at2"/>
<evidence type="ECO:0000259" key="2">
    <source>
        <dbReference type="Pfam" id="PF14478"/>
    </source>
</evidence>
<evidence type="ECO:0000313" key="3">
    <source>
        <dbReference type="EMBL" id="KIE46888.1"/>
    </source>
</evidence>
<dbReference type="InterPro" id="IPR027954">
    <property type="entry name" value="Transcobalamin-like_C"/>
</dbReference>
<gene>
    <name evidence="3" type="ORF">U732_1401</name>
</gene>
<dbReference type="EMBL" id="AYSO01000015">
    <property type="protein sequence ID" value="KIE46888.1"/>
    <property type="molecule type" value="Genomic_DNA"/>
</dbReference>
<feature type="domain" description="Transcobalamin-like C-terminal" evidence="2">
    <location>
        <begin position="66"/>
        <end position="130"/>
    </location>
</feature>
<evidence type="ECO:0000313" key="4">
    <source>
        <dbReference type="Proteomes" id="UP000031366"/>
    </source>
</evidence>
<keyword evidence="1" id="KW-0812">Transmembrane</keyword>
<reference evidence="3 4" key="1">
    <citation type="journal article" date="2015" name="Infect. Genet. Evol.">
        <title>Genomic sequences of six botulinum neurotoxin-producing strains representing three clostridial species illustrate the mobility and diversity of botulinum neurotoxin genes.</title>
        <authorList>
            <person name="Smith T.J."/>
            <person name="Hill K.K."/>
            <person name="Xie G."/>
            <person name="Foley B.T."/>
            <person name="Williamson C.H."/>
            <person name="Foster J.T."/>
            <person name="Johnson S.L."/>
            <person name="Chertkov O."/>
            <person name="Teshima H."/>
            <person name="Gibbons H.S."/>
            <person name="Johnsky L.A."/>
            <person name="Karavis M.A."/>
            <person name="Smith L.A."/>
        </authorList>
    </citation>
    <scope>NUCLEOTIDE SEQUENCE [LARGE SCALE GENOMIC DNA]</scope>
    <source>
        <strain evidence="3 4">CDC 2741</strain>
    </source>
</reference>
<organism evidence="3 4">
    <name type="scientific">Clostridium argentinense CDC 2741</name>
    <dbReference type="NCBI Taxonomy" id="1418104"/>
    <lineage>
        <taxon>Bacteria</taxon>
        <taxon>Bacillati</taxon>
        <taxon>Bacillota</taxon>
        <taxon>Clostridia</taxon>
        <taxon>Eubacteriales</taxon>
        <taxon>Clostridiaceae</taxon>
        <taxon>Clostridium</taxon>
    </lineage>
</organism>
<dbReference type="Proteomes" id="UP000031366">
    <property type="component" value="Unassembled WGS sequence"/>
</dbReference>
<accession>A0A0C1U591</accession>